<reference evidence="4" key="1">
    <citation type="submission" date="2015-07" db="EMBL/GenBank/DDBJ databases">
        <title>Fjat-10036 dsm4.</title>
        <authorList>
            <person name="Liu B."/>
            <person name="Wang J."/>
            <person name="Zhu Y."/>
            <person name="Liu G."/>
            <person name="Chen Q."/>
            <person name="Chen Z."/>
            <person name="Lan J."/>
            <person name="Che J."/>
            <person name="Ge C."/>
            <person name="Shi H."/>
            <person name="Pan Z."/>
            <person name="Liu X."/>
        </authorList>
    </citation>
    <scope>NUCLEOTIDE SEQUENCE [LARGE SCALE GENOMIC DNA]</scope>
    <source>
        <strain evidence="4">DSM 4</strain>
    </source>
</reference>
<dbReference type="PANTHER" id="PTHR34580:SF3">
    <property type="entry name" value="PROTEIN PAFB"/>
    <property type="match status" value="1"/>
</dbReference>
<protein>
    <submittedName>
        <fullName evidence="3">DeoR faimly transcriptional regulator</fullName>
    </submittedName>
</protein>
<dbReference type="OrthoDB" id="9767131at2"/>
<feature type="domain" description="WYL" evidence="2">
    <location>
        <begin position="139"/>
        <end position="205"/>
    </location>
</feature>
<dbReference type="PANTHER" id="PTHR34580">
    <property type="match status" value="1"/>
</dbReference>
<evidence type="ECO:0000313" key="4">
    <source>
        <dbReference type="Proteomes" id="UP000037109"/>
    </source>
</evidence>
<evidence type="ECO:0000259" key="1">
    <source>
        <dbReference type="Pfam" id="PF08279"/>
    </source>
</evidence>
<keyword evidence="4" id="KW-1185">Reference proteome</keyword>
<dbReference type="Pfam" id="PF08279">
    <property type="entry name" value="HTH_11"/>
    <property type="match status" value="1"/>
</dbReference>
<dbReference type="InterPro" id="IPR051534">
    <property type="entry name" value="CBASS_pafABC_assoc_protein"/>
</dbReference>
<dbReference type="Proteomes" id="UP000037109">
    <property type="component" value="Unassembled WGS sequence"/>
</dbReference>
<sequence length="324" mass="37352">MSKMVNMLSILWLLKTRKQMTAKELAEELEISIRTVYRYIDALCASGVPIISDAGHNGGYSILNKFTKAPLFFSLDEQKALIHAAKFAIEAGYPFSEALDEAISKLKMYTNEEQLDHINRHSRGFEVIHPSVEPSLTSTLQDLEISVAESYTLFIIYHKGGENEPQSRHIDPYGLVYWKGKWYTVAYCHLRKEIRSFRIDRIQALSRTDNKFDRPLGFSARSFFLKDLLPDSNQLEKLISVRIKGKTHALDDLCQHWLFSHVLIERSSNQALFKVDKESIHTFVPYFLLPYGKSITILEPTLLQEKLATISFELYSHYQNTSLH</sequence>
<comment type="caution">
    <text evidence="3">The sequence shown here is derived from an EMBL/GenBank/DDBJ whole genome shotgun (WGS) entry which is preliminary data.</text>
</comment>
<dbReference type="SUPFAM" id="SSF46785">
    <property type="entry name" value="Winged helix' DNA-binding domain"/>
    <property type="match status" value="1"/>
</dbReference>
<accession>A0A0M0GEF4</accession>
<dbReference type="Pfam" id="PF13280">
    <property type="entry name" value="WYL"/>
    <property type="match status" value="1"/>
</dbReference>
<dbReference type="AlphaFoldDB" id="A0A0M0GEF4"/>
<evidence type="ECO:0000259" key="2">
    <source>
        <dbReference type="Pfam" id="PF13280"/>
    </source>
</evidence>
<evidence type="ECO:0000313" key="3">
    <source>
        <dbReference type="EMBL" id="KON88143.1"/>
    </source>
</evidence>
<dbReference type="InterPro" id="IPR036388">
    <property type="entry name" value="WH-like_DNA-bd_sf"/>
</dbReference>
<dbReference type="PATRIC" id="fig|1459.3.peg.3467"/>
<dbReference type="InterPro" id="IPR013196">
    <property type="entry name" value="HTH_11"/>
</dbReference>
<dbReference type="PROSITE" id="PS52050">
    <property type="entry name" value="WYL"/>
    <property type="match status" value="1"/>
</dbReference>
<dbReference type="EMBL" id="LGUF01000007">
    <property type="protein sequence ID" value="KON88143.1"/>
    <property type="molecule type" value="Genomic_DNA"/>
</dbReference>
<dbReference type="InterPro" id="IPR036390">
    <property type="entry name" value="WH_DNA-bd_sf"/>
</dbReference>
<gene>
    <name evidence="3" type="ORF">AF332_15920</name>
</gene>
<dbReference type="InterPro" id="IPR026881">
    <property type="entry name" value="WYL_dom"/>
</dbReference>
<name>A0A0M0GEF4_SPOGL</name>
<dbReference type="RefSeq" id="WP_053435515.1">
    <property type="nucleotide sequence ID" value="NZ_LGUF01000007.1"/>
</dbReference>
<proteinExistence type="predicted"/>
<dbReference type="STRING" id="1459.AF332_15920"/>
<organism evidence="3 4">
    <name type="scientific">Sporosarcina globispora</name>
    <name type="common">Bacillus globisporus</name>
    <dbReference type="NCBI Taxonomy" id="1459"/>
    <lineage>
        <taxon>Bacteria</taxon>
        <taxon>Bacillati</taxon>
        <taxon>Bacillota</taxon>
        <taxon>Bacilli</taxon>
        <taxon>Bacillales</taxon>
        <taxon>Caryophanaceae</taxon>
        <taxon>Sporosarcina</taxon>
    </lineage>
</organism>
<dbReference type="Gene3D" id="1.10.10.10">
    <property type="entry name" value="Winged helix-like DNA-binding domain superfamily/Winged helix DNA-binding domain"/>
    <property type="match status" value="1"/>
</dbReference>
<feature type="domain" description="Helix-turn-helix type 11" evidence="1">
    <location>
        <begin position="8"/>
        <end position="60"/>
    </location>
</feature>